<proteinExistence type="inferred from homology"/>
<evidence type="ECO:0000313" key="4">
    <source>
        <dbReference type="EMBL" id="MEP1057631.1"/>
    </source>
</evidence>
<dbReference type="EMBL" id="JAMPLM010000002">
    <property type="protein sequence ID" value="MEP1057636.1"/>
    <property type="molecule type" value="Genomic_DNA"/>
</dbReference>
<dbReference type="Pfam" id="PF01446">
    <property type="entry name" value="Rep_1"/>
    <property type="match status" value="1"/>
</dbReference>
<reference evidence="5 6" key="1">
    <citation type="submission" date="2022-04" db="EMBL/GenBank/DDBJ databases">
        <title>Positive selection, recombination, and allopatry shape intraspecific diversity of widespread and dominant cyanobacteria.</title>
        <authorList>
            <person name="Wei J."/>
            <person name="Shu W."/>
            <person name="Hu C."/>
        </authorList>
    </citation>
    <scope>NUCLEOTIDE SEQUENCE [LARGE SCALE GENOMIC DNA]</scope>
    <source>
        <strain evidence="5 6">AS-A4</strain>
    </source>
</reference>
<comment type="similarity">
    <text evidence="1">Belongs to the Gram-positive plasmids replication protein type 1 family.</text>
</comment>
<name>A0ABV0KEJ2_9CYAN</name>
<evidence type="ECO:0000256" key="3">
    <source>
        <dbReference type="SAM" id="MobiDB-lite"/>
    </source>
</evidence>
<comment type="caution">
    <text evidence="5">The sequence shown here is derived from an EMBL/GenBank/DDBJ whole genome shotgun (WGS) entry which is preliminary data.</text>
</comment>
<sequence>MSDSGDSDFGVSMSSIAPESAASNSQPIALSDVSPQDKPWDKHRSFADRVEGFYAGSEFNGYSSRIHYCSELLEFGLAPTEHDTLKLKLRSARFCRLRHCPVCQWRRSLMWKAKAYKVLPKIVEAYPSHRWLFLTLTQKNAPIVELRETLKQMNRGYQRLVQLKAFPGEGWLRSTEVTRGRDGSAHPHFHCLLLVQRSYFGKKYIRQDEWVEMWRKCMRLDYNPVLDVQAVKQGSKPMELVPELLKYCTKESDLVADREWFLELTRQMHKMRAVATGGVLKEYLKELEEEPEDLIGNDDQSEMDDKTSVYFSWRRKEKMYRLSP</sequence>
<dbReference type="RefSeq" id="WP_242033610.1">
    <property type="nucleotide sequence ID" value="NZ_JAMPLM010000002.1"/>
</dbReference>
<protein>
    <submittedName>
        <fullName evidence="5">Protein rep</fullName>
    </submittedName>
</protein>
<accession>A0ABV0KEJ2</accession>
<dbReference type="Proteomes" id="UP001476950">
    <property type="component" value="Unassembled WGS sequence"/>
</dbReference>
<keyword evidence="2" id="KW-0235">DNA replication</keyword>
<evidence type="ECO:0000313" key="5">
    <source>
        <dbReference type="EMBL" id="MEP1057636.1"/>
    </source>
</evidence>
<evidence type="ECO:0000313" key="6">
    <source>
        <dbReference type="Proteomes" id="UP001476950"/>
    </source>
</evidence>
<keyword evidence="6" id="KW-1185">Reference proteome</keyword>
<feature type="region of interest" description="Disordered" evidence="3">
    <location>
        <begin position="18"/>
        <end position="40"/>
    </location>
</feature>
<evidence type="ECO:0000256" key="1">
    <source>
        <dbReference type="ARBA" id="ARBA00008909"/>
    </source>
</evidence>
<gene>
    <name evidence="4" type="ORF">NDI38_04215</name>
    <name evidence="5" type="ORF">NDI38_04240</name>
</gene>
<dbReference type="EMBL" id="JAMPLM010000002">
    <property type="protein sequence ID" value="MEP1057631.1"/>
    <property type="molecule type" value="Genomic_DNA"/>
</dbReference>
<evidence type="ECO:0000256" key="2">
    <source>
        <dbReference type="ARBA" id="ARBA00022705"/>
    </source>
</evidence>
<organism evidence="5 6">
    <name type="scientific">Stenomitos frigidus AS-A4</name>
    <dbReference type="NCBI Taxonomy" id="2933935"/>
    <lineage>
        <taxon>Bacteria</taxon>
        <taxon>Bacillati</taxon>
        <taxon>Cyanobacteriota</taxon>
        <taxon>Cyanophyceae</taxon>
        <taxon>Leptolyngbyales</taxon>
        <taxon>Leptolyngbyaceae</taxon>
        <taxon>Stenomitos</taxon>
    </lineage>
</organism>
<feature type="compositionally biased region" description="Polar residues" evidence="3">
    <location>
        <begin position="18"/>
        <end position="28"/>
    </location>
</feature>
<dbReference type="InterPro" id="IPR000989">
    <property type="entry name" value="Rep"/>
</dbReference>